<dbReference type="InterPro" id="IPR007111">
    <property type="entry name" value="NACHT_NTPase"/>
</dbReference>
<evidence type="ECO:0000313" key="8">
    <source>
        <dbReference type="Proteomes" id="UP000566819"/>
    </source>
</evidence>
<accession>A0A8H4RJD5</accession>
<feature type="repeat" description="ANK" evidence="2">
    <location>
        <begin position="1056"/>
        <end position="1088"/>
    </location>
</feature>
<dbReference type="Gene3D" id="3.40.50.300">
    <property type="entry name" value="P-loop containing nucleotide triphosphate hydrolases"/>
    <property type="match status" value="1"/>
</dbReference>
<evidence type="ECO:0000256" key="1">
    <source>
        <dbReference type="ARBA" id="ARBA00022737"/>
    </source>
</evidence>
<keyword evidence="5" id="KW-0812">Transmembrane</keyword>
<feature type="repeat" description="ANK" evidence="2">
    <location>
        <begin position="991"/>
        <end position="1023"/>
    </location>
</feature>
<keyword evidence="5" id="KW-1133">Transmembrane helix</keyword>
<feature type="compositionally biased region" description="Low complexity" evidence="4">
    <location>
        <begin position="1120"/>
        <end position="1130"/>
    </location>
</feature>
<dbReference type="InterPro" id="IPR027417">
    <property type="entry name" value="P-loop_NTPase"/>
</dbReference>
<organism evidence="7 8">
    <name type="scientific">Cudoniella acicularis</name>
    <dbReference type="NCBI Taxonomy" id="354080"/>
    <lineage>
        <taxon>Eukaryota</taxon>
        <taxon>Fungi</taxon>
        <taxon>Dikarya</taxon>
        <taxon>Ascomycota</taxon>
        <taxon>Pezizomycotina</taxon>
        <taxon>Leotiomycetes</taxon>
        <taxon>Helotiales</taxon>
        <taxon>Tricladiaceae</taxon>
        <taxon>Cudoniella</taxon>
    </lineage>
</organism>
<feature type="coiled-coil region" evidence="3">
    <location>
        <begin position="38"/>
        <end position="65"/>
    </location>
</feature>
<feature type="repeat" description="ANK" evidence="2">
    <location>
        <begin position="958"/>
        <end position="990"/>
    </location>
</feature>
<dbReference type="OrthoDB" id="1577640at2759"/>
<dbReference type="Gene3D" id="1.25.40.20">
    <property type="entry name" value="Ankyrin repeat-containing domain"/>
    <property type="match status" value="2"/>
</dbReference>
<feature type="transmembrane region" description="Helical" evidence="5">
    <location>
        <begin position="1328"/>
        <end position="1352"/>
    </location>
</feature>
<dbReference type="PROSITE" id="PS50297">
    <property type="entry name" value="ANK_REP_REGION"/>
    <property type="match status" value="6"/>
</dbReference>
<dbReference type="Proteomes" id="UP000566819">
    <property type="component" value="Unassembled WGS sequence"/>
</dbReference>
<dbReference type="InterPro" id="IPR036770">
    <property type="entry name" value="Ankyrin_rpt-contain_sf"/>
</dbReference>
<evidence type="ECO:0000313" key="7">
    <source>
        <dbReference type="EMBL" id="KAF4631115.1"/>
    </source>
</evidence>
<feature type="transmembrane region" description="Helical" evidence="5">
    <location>
        <begin position="1271"/>
        <end position="1291"/>
    </location>
</feature>
<keyword evidence="8" id="KW-1185">Reference proteome</keyword>
<feature type="repeat" description="ANK" evidence="2">
    <location>
        <begin position="829"/>
        <end position="861"/>
    </location>
</feature>
<dbReference type="Pfam" id="PF06985">
    <property type="entry name" value="HET"/>
    <property type="match status" value="1"/>
</dbReference>
<feature type="repeat" description="ANK" evidence="2">
    <location>
        <begin position="895"/>
        <end position="927"/>
    </location>
</feature>
<keyword evidence="3" id="KW-0175">Coiled coil</keyword>
<dbReference type="Pfam" id="PF12796">
    <property type="entry name" value="Ank_2"/>
    <property type="match status" value="3"/>
</dbReference>
<evidence type="ECO:0000256" key="5">
    <source>
        <dbReference type="SAM" id="Phobius"/>
    </source>
</evidence>
<keyword evidence="1" id="KW-0677">Repeat</keyword>
<evidence type="ECO:0000256" key="3">
    <source>
        <dbReference type="SAM" id="Coils"/>
    </source>
</evidence>
<dbReference type="SUPFAM" id="SSF52540">
    <property type="entry name" value="P-loop containing nucleoside triphosphate hydrolases"/>
    <property type="match status" value="1"/>
</dbReference>
<gene>
    <name evidence="7" type="ORF">G7Y89_g7019</name>
</gene>
<dbReference type="InterPro" id="IPR056884">
    <property type="entry name" value="NPHP3-like_N"/>
</dbReference>
<dbReference type="PRINTS" id="PR01415">
    <property type="entry name" value="ANKYRIN"/>
</dbReference>
<feature type="repeat" description="ANK" evidence="2">
    <location>
        <begin position="796"/>
        <end position="828"/>
    </location>
</feature>
<dbReference type="PANTHER" id="PTHR10039:SF16">
    <property type="entry name" value="GPI INOSITOL-DEACYLASE"/>
    <property type="match status" value="1"/>
</dbReference>
<comment type="caution">
    <text evidence="7">The sequence shown here is derived from an EMBL/GenBank/DDBJ whole genome shotgun (WGS) entry which is preliminary data.</text>
</comment>
<dbReference type="InterPro" id="IPR010730">
    <property type="entry name" value="HET"/>
</dbReference>
<dbReference type="PROSITE" id="PS50837">
    <property type="entry name" value="NACHT"/>
    <property type="match status" value="1"/>
</dbReference>
<keyword evidence="2" id="KW-0040">ANK repeat</keyword>
<dbReference type="PROSITE" id="PS50088">
    <property type="entry name" value="ANK_REPEAT"/>
    <property type="match status" value="7"/>
</dbReference>
<feature type="repeat" description="ANK" evidence="2">
    <location>
        <begin position="862"/>
        <end position="894"/>
    </location>
</feature>
<name>A0A8H4RJD5_9HELO</name>
<protein>
    <recommendedName>
        <fullName evidence="6">NACHT domain-containing protein</fullName>
    </recommendedName>
</protein>
<evidence type="ECO:0000256" key="2">
    <source>
        <dbReference type="PROSITE-ProRule" id="PRU00023"/>
    </source>
</evidence>
<keyword evidence="5" id="KW-0472">Membrane</keyword>
<dbReference type="SMART" id="SM00248">
    <property type="entry name" value="ANK"/>
    <property type="match status" value="11"/>
</dbReference>
<dbReference type="PANTHER" id="PTHR10039">
    <property type="entry name" value="AMELOGENIN"/>
    <property type="match status" value="1"/>
</dbReference>
<dbReference type="EMBL" id="JAAMPI010000476">
    <property type="protein sequence ID" value="KAF4631115.1"/>
    <property type="molecule type" value="Genomic_DNA"/>
</dbReference>
<evidence type="ECO:0000256" key="4">
    <source>
        <dbReference type="SAM" id="MobiDB-lite"/>
    </source>
</evidence>
<feature type="domain" description="NACHT" evidence="6">
    <location>
        <begin position="236"/>
        <end position="382"/>
    </location>
</feature>
<sequence length="2417" mass="272679">MDPLSVTASIIAVIQATSAVVSICYDYSSAIKGASWELIKIIDEVRDLRNVLESLERLARQEESSKPAISRLPSLRLLCEPETGVLAQCLTDLHDLDKKLRPPGYPAGSKRRALIQASGWPFKKGAVEKTLAHIGRLKGTLTLAITADEASLIMAIQDTSKTILETTVDTQRDVSALFEKTTAKTEEDLREKIYGWLLPPDPSSNYNKAREVRQARTGSWFLRSKQFADWKTEKNSFLWLHGIPGCGKTILCSTIVEDVIHSCQLEKGDDANFPSGSAVLQFYFDFNNIDKQSHKKMICSLLMQLFTDHDPTASLYTSCLNGQRQPTIEALLETLREVLRNFPRVFLILDALDECAEREELLSALTSIADWKLGIHILVTSRREADIGEVLNQIAPSKICIQSTLVNNDIRDYVRERLSNDPKLKRWKKNETVREEIETTLMEKAGGMFRWVACQLDALGKCLTVPMLRKALQSLPKTLDETYARILSNIDESWSQYVTQILEWLVFSATPLRLTEVAELVAIDIDDDPAFDLDKRLEEPTDILTMCSSLITITKEKVRHQDERWVNYEDMSDESVDYEDIVYNPESYSDGFTKDTTHEDFTKIVRLAHFSVKEYLVSRQIRVGPTVQHSIREIPVNTVIAEICLVYLLQFDKPDSLNSQSLEAFPLLNYASRNWVTHARIADNNSDRLSSLIETLFVNEHVYRNWIRVFDPEKPGERPSVWQYSVLPCSPLYYCSLGGLLEPTKRLIQKGVDVNLEEGDFGCPLLAALRNRHENIARLLVDSGADATAIVPDWPGGMTALHVAAKDGYEFLAADLLSKGATVEAKTNSGETPLYMAVENEHLEIVKQLLDHGANIEAEDHVGNVPLHNAVYNRDEPMLNLLLSKGADMEKTDRMGRTIAHIAVETEQLDLFLSLMVRGADTRASDIWGQTITHYAAANGLETIVDRGLNYTEREDNFGKTALHIAADAGQPGVVEVLLRAGANIEARSINDQTPLYYAAAAGHASVVQQLLEAGANLKARDKYGASILYAAATAGEDAEDAVELLLERIEHESKLGRTLLHHASAAGDKNMVELLIERGVDLDAKTTAGETALYLAMIRERDEVVRLLREAKIERRTGYAYSDTDSSDYSRPESVSDGDPLPDPDDKEVATVAYGTGPVFRALYTPGKRKRSGVTDLACRPRVGARVPFWPAGALFRPLLSHREPVYPTRIIRNEVGPSEEHGPSNFRDMFPLTASAALLLERVSTGAGIGYTANQSGQRIVSNDNIPRLFWPWYFCQWAFVCLTWAYGYIGLSPKTPSRHFYAAIVRLGFCSASVGYFVLARKFVLVYWIISFYVACAWLLSICHLCGAIKRIRLHQQLQQDGKINPRNNFINLMTGSKMKYLSNQEQEEMKLSAIEAVSSNNIGKDEFWYHPQVLIETNQRDSRRKYLGYQSLDQVELVDDPLVGHFSPCHCCLPTDSVKRLAVIHDGPPMSSYKQNRIDQWQIQRSQFLDQPASHHRSVVISQTDESLENFEGNAYRPHVFCQKCSLLCNSSLLIELARGWALRTYLKYLLRIFTWEPQVEECFEHWSTPTALQKEARDGCHLCTIMWQTLSKEQQEELLLHDSELGSQLNRELSRLSGNESEQESLRARLHSRRCVRVKIQSPWAQKRWIKSWEHRHLPYALRLIPHFGQQRVARRWMKRKFACRAVSIDEDPTLSWDLETVDAIEIVSTHPSKRGPIVLPLSSSTSSTTTMAFINSWLQAHAHSKFVKELEDYDSEVDDTLPGSIGLKRSKSEIGFLPSRLLDVGTTEQPTVRIRLRNEIQHEYQTAQSRATNPDYRYIAFSHCWGKHKFATLQQATLSEFRRNIPTEILAQTFKDAVSTTRALGLRFVWIDSFCIIQNSADDWQKEAASMKDVYTNAYFVLASTKSWGSTESFFAEQNPLAMTPCLLATRNSTSESGSRDNAQRSFGCVYAFPQDKYTFDAERDLDLSRLKSRAWCYQELALGKRIVYFADHQVILECKDTCKKRVYQAQWKPMDVVKSYPHLLAPDILRPIFNMTGKLIAQIYRELSLPRWMRRRGENQVPNDLGDDTSQRQKNRQELARHDALPHVLLKEQWWLEVYRFSSCLLTMEKDKLQALAGIAARYQAQVNAQYVDGQYLAGLWQSPFLLPGLLWYVSQRRQNSRPQDYRAPSWSWASVDGTISNNSLEAGVDAEFSGISILEATVVGPGTEDMTRECEYPLGTCAGGSLLVQGVLKKAKIKVLSESERKYYVGHSGSKRRVTNEGDLGIYVSLSSDPTSGPLVHALECESEPGITIGHLVPDVESDIPDEVHCLQIIVKPDSISGQEDFGIPWVTRGLALTRVDSALGTVVNEYRRIGYIELEHTLGGVTIPNTFSLPWNSAPGEGAIRSPAPNIDVTEFFRYAAPQEVRIV</sequence>
<dbReference type="Pfam" id="PF24883">
    <property type="entry name" value="NPHP3_N"/>
    <property type="match status" value="1"/>
</dbReference>
<dbReference type="Pfam" id="PF00023">
    <property type="entry name" value="Ank"/>
    <property type="match status" value="1"/>
</dbReference>
<reference evidence="7 8" key="1">
    <citation type="submission" date="2020-03" db="EMBL/GenBank/DDBJ databases">
        <title>Draft Genome Sequence of Cudoniella acicularis.</title>
        <authorList>
            <person name="Buettner E."/>
            <person name="Kellner H."/>
        </authorList>
    </citation>
    <scope>NUCLEOTIDE SEQUENCE [LARGE SCALE GENOMIC DNA]</scope>
    <source>
        <strain evidence="7 8">DSM 108380</strain>
    </source>
</reference>
<proteinExistence type="predicted"/>
<dbReference type="InterPro" id="IPR002110">
    <property type="entry name" value="Ankyrin_rpt"/>
</dbReference>
<dbReference type="SUPFAM" id="SSF48403">
    <property type="entry name" value="Ankyrin repeat"/>
    <property type="match status" value="1"/>
</dbReference>
<feature type="region of interest" description="Disordered" evidence="4">
    <location>
        <begin position="1120"/>
        <end position="1148"/>
    </location>
</feature>
<evidence type="ECO:0000259" key="6">
    <source>
        <dbReference type="PROSITE" id="PS50837"/>
    </source>
</evidence>